<feature type="disulfide bond" description="Redox-active" evidence="16">
    <location>
        <begin position="42"/>
        <end position="47"/>
    </location>
</feature>
<dbReference type="NCBIfam" id="NF004776">
    <property type="entry name" value="PRK06116.1"/>
    <property type="match status" value="1"/>
</dbReference>
<evidence type="ECO:0000256" key="17">
    <source>
        <dbReference type="RuleBase" id="RU003691"/>
    </source>
</evidence>
<feature type="binding site" evidence="15">
    <location>
        <position position="262"/>
    </location>
    <ligand>
        <name>NAD(+)</name>
        <dbReference type="ChEBI" id="CHEBI:57540"/>
    </ligand>
</feature>
<evidence type="ECO:0000256" key="1">
    <source>
        <dbReference type="ARBA" id="ARBA00004496"/>
    </source>
</evidence>
<dbReference type="Pfam" id="PF07992">
    <property type="entry name" value="Pyr_redox_2"/>
    <property type="match status" value="1"/>
</dbReference>
<keyword evidence="11" id="KW-1015">Disulfide bond</keyword>
<accession>A0A1N6HWN6</accession>
<dbReference type="SUPFAM" id="SSF55424">
    <property type="entry name" value="FAD/NAD-linked reductases, dimerisation (C-terminal) domain"/>
    <property type="match status" value="1"/>
</dbReference>
<dbReference type="FunFam" id="3.30.390.30:FF:000003">
    <property type="entry name" value="Glutathione reductase"/>
    <property type="match status" value="1"/>
</dbReference>
<feature type="active site" description="Proton acceptor" evidence="14">
    <location>
        <position position="439"/>
    </location>
</feature>
<evidence type="ECO:0000256" key="6">
    <source>
        <dbReference type="ARBA" id="ARBA00022490"/>
    </source>
</evidence>
<dbReference type="GO" id="GO:0006749">
    <property type="term" value="P:glutathione metabolic process"/>
    <property type="evidence" value="ECO:0007669"/>
    <property type="project" value="InterPro"/>
</dbReference>
<dbReference type="PIRSF" id="PIRSF000350">
    <property type="entry name" value="Mercury_reductase_MerA"/>
    <property type="match status" value="1"/>
</dbReference>
<dbReference type="GO" id="GO:0004362">
    <property type="term" value="F:glutathione-disulfide reductase (NADPH) activity"/>
    <property type="evidence" value="ECO:0007669"/>
    <property type="project" value="UniProtKB-EC"/>
</dbReference>
<dbReference type="GO" id="GO:0050661">
    <property type="term" value="F:NADP binding"/>
    <property type="evidence" value="ECO:0007669"/>
    <property type="project" value="InterPro"/>
</dbReference>
<dbReference type="Pfam" id="PF02852">
    <property type="entry name" value="Pyr_redox_dim"/>
    <property type="match status" value="1"/>
</dbReference>
<dbReference type="GO" id="GO:0045454">
    <property type="term" value="P:cell redox homeostasis"/>
    <property type="evidence" value="ECO:0007669"/>
    <property type="project" value="InterPro"/>
</dbReference>
<feature type="binding site" evidence="15">
    <location>
        <position position="303"/>
    </location>
    <ligand>
        <name>FAD</name>
        <dbReference type="ChEBI" id="CHEBI:57692"/>
    </ligand>
</feature>
<protein>
    <recommendedName>
        <fullName evidence="5">Glutathione reductase</fullName>
        <ecNumber evidence="4">1.8.1.7</ecNumber>
    </recommendedName>
</protein>
<comment type="cofactor">
    <cofactor evidence="15">
        <name>FAD</name>
        <dbReference type="ChEBI" id="CHEBI:57692"/>
    </cofactor>
    <text evidence="15">Binds 1 FAD per subunit.</text>
</comment>
<dbReference type="GO" id="GO:0050660">
    <property type="term" value="F:flavin adenine dinucleotide binding"/>
    <property type="evidence" value="ECO:0007669"/>
    <property type="project" value="InterPro"/>
</dbReference>
<dbReference type="AlphaFoldDB" id="A0A1N6HWN6"/>
<dbReference type="RefSeq" id="WP_034545953.1">
    <property type="nucleotide sequence ID" value="NZ_FSRN01000001.1"/>
</dbReference>
<feature type="domain" description="Pyridine nucleotide-disulphide oxidoreductase dimerisation" evidence="18">
    <location>
        <begin position="339"/>
        <end position="449"/>
    </location>
</feature>
<dbReference type="InterPro" id="IPR004099">
    <property type="entry name" value="Pyr_nucl-diS_OxRdtase_dimer"/>
</dbReference>
<reference evidence="21" key="1">
    <citation type="submission" date="2016-11" db="EMBL/GenBank/DDBJ databases">
        <authorList>
            <person name="Varghese N."/>
            <person name="Submissions S."/>
        </authorList>
    </citation>
    <scope>NUCLEOTIDE SEQUENCE [LARGE SCALE GENOMIC DNA]</scope>
    <source>
        <strain evidence="21">313</strain>
    </source>
</reference>
<keyword evidence="9" id="KW-0521">NADP</keyword>
<comment type="similarity">
    <text evidence="2 17">Belongs to the class-I pyridine nucleotide-disulfide oxidoreductase family.</text>
</comment>
<dbReference type="PANTHER" id="PTHR42737">
    <property type="entry name" value="GLUTATHIONE REDUCTASE"/>
    <property type="match status" value="1"/>
</dbReference>
<evidence type="ECO:0000256" key="11">
    <source>
        <dbReference type="ARBA" id="ARBA00023157"/>
    </source>
</evidence>
<comment type="subcellular location">
    <subcellularLocation>
        <location evidence="1">Cytoplasm</location>
    </subcellularLocation>
</comment>
<dbReference type="PANTHER" id="PTHR42737:SF2">
    <property type="entry name" value="GLUTATHIONE REDUCTASE"/>
    <property type="match status" value="1"/>
</dbReference>
<dbReference type="Proteomes" id="UP000184758">
    <property type="component" value="Unassembled WGS sequence"/>
</dbReference>
<dbReference type="InterPro" id="IPR036188">
    <property type="entry name" value="FAD/NAD-bd_sf"/>
</dbReference>
<gene>
    <name evidence="20" type="ORF">SAMN05878443_2132</name>
</gene>
<keyword evidence="8 15" id="KW-0274">FAD</keyword>
<evidence type="ECO:0000259" key="19">
    <source>
        <dbReference type="Pfam" id="PF07992"/>
    </source>
</evidence>
<evidence type="ECO:0000256" key="7">
    <source>
        <dbReference type="ARBA" id="ARBA00022630"/>
    </source>
</evidence>
<dbReference type="EC" id="1.8.1.7" evidence="4"/>
<evidence type="ECO:0000256" key="14">
    <source>
        <dbReference type="PIRSR" id="PIRSR000350-2"/>
    </source>
</evidence>
<feature type="binding site" evidence="15">
    <location>
        <begin position="174"/>
        <end position="181"/>
    </location>
    <ligand>
        <name>NAD(+)</name>
        <dbReference type="ChEBI" id="CHEBI:57540"/>
    </ligand>
</feature>
<keyword evidence="10 17" id="KW-0560">Oxidoreductase</keyword>
<dbReference type="InterPro" id="IPR016156">
    <property type="entry name" value="FAD/NAD-linked_Rdtase_dimer_sf"/>
</dbReference>
<keyword evidence="15" id="KW-0520">NAD</keyword>
<dbReference type="PRINTS" id="PR00411">
    <property type="entry name" value="PNDRDTASEI"/>
</dbReference>
<sequence length="450" mass="49007">MIEKYDYIAIGGGSGGIASINRAGMHGAKGALIESNVIGGTCVNVGCVPKKIMWHGAQMMDEMNLYASDYGIDIPSKNLNFSKLVENREAFIERLHGSYENGLASNDVDLINGYAKFIDNKTVEVNGKQYTADHILIATGGQSEFPTIPGAEYGIDSDGFFELTELPKRTAIVGAGYIAVELAGVLHGLGSDTHLFVRQHAPLRNFDSIIVEGLLETMEREGATLHTYATPEKVEKNDDGSLTLYLEDGTTHETDTLIWAIGRKPNTENLNLESTDVSVNDGGYIIVDEFQNSTAKGIYAIGDVTGRVELTPVAIAAGRRLSERLFNHKPLEHLNYDNIPTVVFTHPPIGTVGMTEEQAIDKFGEIQIKTYETRFTAMHSSITKNRQKTYMKLVCCGPEERVVGLHGMGTGMDEMLQGFAVAIKMGATKADFDNTVAIHPTGAEEFVTMT</sequence>
<dbReference type="STRING" id="28230.SAMN05878443_2132"/>
<dbReference type="EMBL" id="FSRN01000001">
    <property type="protein sequence ID" value="SIO24130.1"/>
    <property type="molecule type" value="Genomic_DNA"/>
</dbReference>
<comment type="subunit">
    <text evidence="3">Homodimer.</text>
</comment>
<organism evidence="20 21">
    <name type="scientific">Carnobacterium alterfunditum</name>
    <dbReference type="NCBI Taxonomy" id="28230"/>
    <lineage>
        <taxon>Bacteria</taxon>
        <taxon>Bacillati</taxon>
        <taxon>Bacillota</taxon>
        <taxon>Bacilli</taxon>
        <taxon>Lactobacillales</taxon>
        <taxon>Carnobacteriaceae</taxon>
        <taxon>Carnobacterium</taxon>
    </lineage>
</organism>
<dbReference type="InterPro" id="IPR046952">
    <property type="entry name" value="GSHR/TRXR-like"/>
</dbReference>
<dbReference type="OrthoDB" id="9800167at2"/>
<evidence type="ECO:0000313" key="20">
    <source>
        <dbReference type="EMBL" id="SIO24130.1"/>
    </source>
</evidence>
<feature type="domain" description="FAD/NAD(P)-binding" evidence="19">
    <location>
        <begin position="5"/>
        <end position="318"/>
    </location>
</feature>
<comment type="function">
    <text evidence="13">Catalyzes the reduction of glutathione disulfide (GSSG) to reduced glutathione (GSH). Constitutes the major mechanism to maintain a high GSH:GSSG ratio in the cytosol.</text>
</comment>
<keyword evidence="21" id="KW-1185">Reference proteome</keyword>
<proteinExistence type="inferred from homology"/>
<keyword evidence="7 17" id="KW-0285">Flavoprotein</keyword>
<name>A0A1N6HWN6_9LACT</name>
<evidence type="ECO:0000256" key="12">
    <source>
        <dbReference type="ARBA" id="ARBA00023284"/>
    </source>
</evidence>
<dbReference type="SUPFAM" id="SSF51905">
    <property type="entry name" value="FAD/NAD(P)-binding domain"/>
    <property type="match status" value="1"/>
</dbReference>
<dbReference type="NCBIfam" id="TIGR01421">
    <property type="entry name" value="gluta_reduc_1"/>
    <property type="match status" value="1"/>
</dbReference>
<dbReference type="Gene3D" id="3.30.390.30">
    <property type="match status" value="1"/>
</dbReference>
<dbReference type="Gene3D" id="3.50.50.60">
    <property type="entry name" value="FAD/NAD(P)-binding domain"/>
    <property type="match status" value="2"/>
</dbReference>
<evidence type="ECO:0000256" key="13">
    <source>
        <dbReference type="ARBA" id="ARBA00056905"/>
    </source>
</evidence>
<dbReference type="GO" id="GO:0005829">
    <property type="term" value="C:cytosol"/>
    <property type="evidence" value="ECO:0007669"/>
    <property type="project" value="TreeGrafter"/>
</dbReference>
<evidence type="ECO:0000256" key="5">
    <source>
        <dbReference type="ARBA" id="ARBA00017111"/>
    </source>
</evidence>
<keyword evidence="15" id="KW-0547">Nucleotide-binding</keyword>
<feature type="binding site" evidence="15">
    <location>
        <position position="51"/>
    </location>
    <ligand>
        <name>FAD</name>
        <dbReference type="ChEBI" id="CHEBI:57692"/>
    </ligand>
</feature>
<evidence type="ECO:0000256" key="8">
    <source>
        <dbReference type="ARBA" id="ARBA00022827"/>
    </source>
</evidence>
<evidence type="ECO:0000256" key="2">
    <source>
        <dbReference type="ARBA" id="ARBA00007532"/>
    </source>
</evidence>
<dbReference type="FunFam" id="3.50.50.60:FF:000109">
    <property type="entry name" value="Glutathione reductase"/>
    <property type="match status" value="1"/>
</dbReference>
<evidence type="ECO:0000313" key="21">
    <source>
        <dbReference type="Proteomes" id="UP000184758"/>
    </source>
</evidence>
<keyword evidence="6" id="KW-0963">Cytoplasm</keyword>
<dbReference type="InterPro" id="IPR012999">
    <property type="entry name" value="Pyr_OxRdtase_I_AS"/>
</dbReference>
<evidence type="ECO:0000256" key="4">
    <source>
        <dbReference type="ARBA" id="ARBA00012607"/>
    </source>
</evidence>
<dbReference type="PRINTS" id="PR00368">
    <property type="entry name" value="FADPNR"/>
</dbReference>
<evidence type="ECO:0000256" key="15">
    <source>
        <dbReference type="PIRSR" id="PIRSR000350-3"/>
    </source>
</evidence>
<evidence type="ECO:0000256" key="3">
    <source>
        <dbReference type="ARBA" id="ARBA00011738"/>
    </source>
</evidence>
<dbReference type="InterPro" id="IPR023753">
    <property type="entry name" value="FAD/NAD-binding_dom"/>
</dbReference>
<dbReference type="eggNOG" id="COG1249">
    <property type="taxonomic scope" value="Bacteria"/>
</dbReference>
<dbReference type="InterPro" id="IPR006322">
    <property type="entry name" value="Glutathione_Rdtase_euk/bac"/>
</dbReference>
<evidence type="ECO:0000259" key="18">
    <source>
        <dbReference type="Pfam" id="PF02852"/>
    </source>
</evidence>
<evidence type="ECO:0000256" key="16">
    <source>
        <dbReference type="PIRSR" id="PIRSR000350-4"/>
    </source>
</evidence>
<dbReference type="PROSITE" id="PS00076">
    <property type="entry name" value="PYRIDINE_REDOX_1"/>
    <property type="match status" value="1"/>
</dbReference>
<keyword evidence="12 17" id="KW-0676">Redox-active center</keyword>
<evidence type="ECO:0000256" key="10">
    <source>
        <dbReference type="ARBA" id="ARBA00023002"/>
    </source>
</evidence>
<evidence type="ECO:0000256" key="9">
    <source>
        <dbReference type="ARBA" id="ARBA00022857"/>
    </source>
</evidence>
<dbReference type="InterPro" id="IPR001100">
    <property type="entry name" value="Pyr_nuc-diS_OxRdtase"/>
</dbReference>
<dbReference type="GO" id="GO:0034599">
    <property type="term" value="P:cellular response to oxidative stress"/>
    <property type="evidence" value="ECO:0007669"/>
    <property type="project" value="TreeGrafter"/>
</dbReference>